<reference evidence="9 10" key="1">
    <citation type="submission" date="2021-06" db="EMBL/GenBank/DDBJ databases">
        <authorList>
            <person name="Sun Q."/>
            <person name="Li D."/>
        </authorList>
    </citation>
    <scope>NUCLEOTIDE SEQUENCE [LARGE SCALE GENOMIC DNA]</scope>
    <source>
        <strain evidence="9 10">MSJ-4</strain>
    </source>
</reference>
<name>A0ABS6EZH9_9CLOT</name>
<evidence type="ECO:0000256" key="3">
    <source>
        <dbReference type="ARBA" id="ARBA00022692"/>
    </source>
</evidence>
<accession>A0ABS6EZH9</accession>
<evidence type="ECO:0000256" key="4">
    <source>
        <dbReference type="ARBA" id="ARBA00022989"/>
    </source>
</evidence>
<feature type="transmembrane region" description="Helical" evidence="6">
    <location>
        <begin position="114"/>
        <end position="138"/>
    </location>
</feature>
<dbReference type="EMBL" id="JAHLQL010000001">
    <property type="protein sequence ID" value="MBU5591649.1"/>
    <property type="molecule type" value="Genomic_DNA"/>
</dbReference>
<dbReference type="RefSeq" id="WP_216456585.1">
    <property type="nucleotide sequence ID" value="NZ_JAHLQL010000001.1"/>
</dbReference>
<dbReference type="NCBIfam" id="TIGR01297">
    <property type="entry name" value="CDF"/>
    <property type="match status" value="1"/>
</dbReference>
<dbReference type="Pfam" id="PF16916">
    <property type="entry name" value="ZT_dimer"/>
    <property type="match status" value="1"/>
</dbReference>
<feature type="domain" description="Cation efflux protein transmembrane" evidence="7">
    <location>
        <begin position="19"/>
        <end position="210"/>
    </location>
</feature>
<gene>
    <name evidence="9" type="ORF">KQI89_07710</name>
</gene>
<feature type="domain" description="Cation efflux protein cytoplasmic" evidence="8">
    <location>
        <begin position="214"/>
        <end position="290"/>
    </location>
</feature>
<evidence type="ECO:0000256" key="2">
    <source>
        <dbReference type="ARBA" id="ARBA00022448"/>
    </source>
</evidence>
<dbReference type="PANTHER" id="PTHR43840:SF50">
    <property type="entry name" value="MANGANESE EFFLUX SYSTEM PROTEIN MNES"/>
    <property type="match status" value="1"/>
</dbReference>
<dbReference type="Proteomes" id="UP000736583">
    <property type="component" value="Unassembled WGS sequence"/>
</dbReference>
<sequence>MKVLLKGSRENYGMFVGMVGILSNILLFIFKLIMGWISNSIAITADAFNNLSDAGSFGITLVSFKLAKKPANKKYPFGYGRIEYISGFVVSFFILIVGLKLIKSSIQEILHPESVVFNWATLIGLAFSILVKLSIGLFNRYAGKKIESVAVNALALDSLCDALVTAVTLGSYLMAHFLNCQVDGYAGTIASLFMLYSGFRAAMDTLKPLMGQSPDPKVASEIKEKLLANKNIISVHDLMLHNYGPNRFFASVHVVVPSDGDLLELHNELFCAEKEIEHSLNIYINIHPDPVKPTQISN</sequence>
<comment type="subcellular location">
    <subcellularLocation>
        <location evidence="1">Membrane</location>
        <topology evidence="1">Multi-pass membrane protein</topology>
    </subcellularLocation>
</comment>
<keyword evidence="3 6" id="KW-0812">Transmembrane</keyword>
<evidence type="ECO:0000313" key="10">
    <source>
        <dbReference type="Proteomes" id="UP000736583"/>
    </source>
</evidence>
<evidence type="ECO:0000256" key="5">
    <source>
        <dbReference type="ARBA" id="ARBA00023136"/>
    </source>
</evidence>
<comment type="caution">
    <text evidence="9">The sequence shown here is derived from an EMBL/GenBank/DDBJ whole genome shotgun (WGS) entry which is preliminary data.</text>
</comment>
<dbReference type="InterPro" id="IPR027470">
    <property type="entry name" value="Cation_efflux_CTD"/>
</dbReference>
<dbReference type="InterPro" id="IPR058533">
    <property type="entry name" value="Cation_efflux_TM"/>
</dbReference>
<evidence type="ECO:0000259" key="8">
    <source>
        <dbReference type="Pfam" id="PF16916"/>
    </source>
</evidence>
<evidence type="ECO:0000256" key="6">
    <source>
        <dbReference type="SAM" id="Phobius"/>
    </source>
</evidence>
<feature type="transmembrane region" description="Helical" evidence="6">
    <location>
        <begin position="150"/>
        <end position="173"/>
    </location>
</feature>
<organism evidence="9 10">
    <name type="scientific">Clostridium simiarum</name>
    <dbReference type="NCBI Taxonomy" id="2841506"/>
    <lineage>
        <taxon>Bacteria</taxon>
        <taxon>Bacillati</taxon>
        <taxon>Bacillota</taxon>
        <taxon>Clostridia</taxon>
        <taxon>Eubacteriales</taxon>
        <taxon>Clostridiaceae</taxon>
        <taxon>Clostridium</taxon>
    </lineage>
</organism>
<evidence type="ECO:0000259" key="7">
    <source>
        <dbReference type="Pfam" id="PF01545"/>
    </source>
</evidence>
<evidence type="ECO:0000256" key="1">
    <source>
        <dbReference type="ARBA" id="ARBA00004141"/>
    </source>
</evidence>
<keyword evidence="4 6" id="KW-1133">Transmembrane helix</keyword>
<evidence type="ECO:0000313" key="9">
    <source>
        <dbReference type="EMBL" id="MBU5591649.1"/>
    </source>
</evidence>
<feature type="transmembrane region" description="Helical" evidence="6">
    <location>
        <begin position="185"/>
        <end position="203"/>
    </location>
</feature>
<keyword evidence="2" id="KW-0813">Transport</keyword>
<proteinExistence type="predicted"/>
<dbReference type="InterPro" id="IPR002524">
    <property type="entry name" value="Cation_efflux"/>
</dbReference>
<dbReference type="Pfam" id="PF01545">
    <property type="entry name" value="Cation_efflux"/>
    <property type="match status" value="1"/>
</dbReference>
<dbReference type="InterPro" id="IPR050291">
    <property type="entry name" value="CDF_Transporter"/>
</dbReference>
<dbReference type="PANTHER" id="PTHR43840">
    <property type="entry name" value="MITOCHONDRIAL METAL TRANSPORTER 1-RELATED"/>
    <property type="match status" value="1"/>
</dbReference>
<protein>
    <submittedName>
        <fullName evidence="9">Cation diffusion facilitator family transporter</fullName>
    </submittedName>
</protein>
<feature type="transmembrane region" description="Helical" evidence="6">
    <location>
        <begin position="12"/>
        <end position="34"/>
    </location>
</feature>
<feature type="transmembrane region" description="Helical" evidence="6">
    <location>
        <begin position="84"/>
        <end position="102"/>
    </location>
</feature>
<keyword evidence="10" id="KW-1185">Reference proteome</keyword>
<keyword evidence="5 6" id="KW-0472">Membrane</keyword>